<dbReference type="RefSeq" id="WP_021708525.1">
    <property type="nucleotide sequence ID" value="NZ_BAOB01000178.1"/>
</dbReference>
<name>U3ALU1_9VIBR</name>
<reference evidence="1 2" key="1">
    <citation type="submission" date="2013-09" db="EMBL/GenBank/DDBJ databases">
        <title>Whole genome shotgun sequence of Vibrio azureus NBRC 104587.</title>
        <authorList>
            <person name="Isaki S."/>
            <person name="Hosoyama A."/>
            <person name="Numata M."/>
            <person name="Hashimoto M."/>
            <person name="Hosoyama Y."/>
            <person name="Tsuchikane K."/>
            <person name="Noguchi M."/>
            <person name="Hirakata S."/>
            <person name="Ichikawa N."/>
            <person name="Ohji S."/>
            <person name="Yamazoe A."/>
            <person name="Fujita N."/>
        </authorList>
    </citation>
    <scope>NUCLEOTIDE SEQUENCE [LARGE SCALE GENOMIC DNA]</scope>
    <source>
        <strain evidence="1 2">NBRC 104587</strain>
    </source>
</reference>
<organism evidence="1 2">
    <name type="scientific">Vibrio azureus NBRC 104587</name>
    <dbReference type="NCBI Taxonomy" id="1219077"/>
    <lineage>
        <taxon>Bacteria</taxon>
        <taxon>Pseudomonadati</taxon>
        <taxon>Pseudomonadota</taxon>
        <taxon>Gammaproteobacteria</taxon>
        <taxon>Vibrionales</taxon>
        <taxon>Vibrionaceae</taxon>
        <taxon>Vibrio</taxon>
    </lineage>
</organism>
<dbReference type="Proteomes" id="UP000016567">
    <property type="component" value="Unassembled WGS sequence"/>
</dbReference>
<comment type="caution">
    <text evidence="1">The sequence shown here is derived from an EMBL/GenBank/DDBJ whole genome shotgun (WGS) entry which is preliminary data.</text>
</comment>
<protein>
    <submittedName>
        <fullName evidence="1">Uncharacterized protein</fullName>
    </submittedName>
</protein>
<accession>U3ALU1</accession>
<evidence type="ECO:0000313" key="1">
    <source>
        <dbReference type="EMBL" id="GAD74745.1"/>
    </source>
</evidence>
<proteinExistence type="predicted"/>
<dbReference type="eggNOG" id="ENOG50322EV">
    <property type="taxonomic scope" value="Bacteria"/>
</dbReference>
<dbReference type="EMBL" id="BATL01000014">
    <property type="protein sequence ID" value="GAD74745.1"/>
    <property type="molecule type" value="Genomic_DNA"/>
</dbReference>
<evidence type="ECO:0000313" key="2">
    <source>
        <dbReference type="Proteomes" id="UP000016567"/>
    </source>
</evidence>
<keyword evidence="2" id="KW-1185">Reference proteome</keyword>
<dbReference type="STRING" id="1219077.VAZ01S_014_00330"/>
<gene>
    <name evidence="1" type="ORF">VAZ01S_014_00330</name>
</gene>
<sequence>MDSMITYIENCKELSLTARVSVALKVFESYCQEQSLDHPMITEFLDYLWKWPLIDDPDRFEPWESSKPFLVNFGFGLEPNSELEHLLSQANITERVFREIVSGIVDILWDSFWGASENELSLNALHKVILHASIKVLPNITPFKFSRFSENHGWGMKLTPDEVKYWRLCANDV</sequence>
<dbReference type="AlphaFoldDB" id="U3ALU1"/>